<accession>A0A165YVV9</accession>
<dbReference type="STRING" id="66851.MBORA_19930"/>
<name>A0A165YVV9_METOA</name>
<evidence type="ECO:0000313" key="1">
    <source>
        <dbReference type="EMBL" id="KZX09931.1"/>
    </source>
</evidence>
<organism evidence="1 2">
    <name type="scientific">Methanobrevibacter oralis</name>
    <dbReference type="NCBI Taxonomy" id="66851"/>
    <lineage>
        <taxon>Archaea</taxon>
        <taxon>Methanobacteriati</taxon>
        <taxon>Methanobacteriota</taxon>
        <taxon>Methanomada group</taxon>
        <taxon>Methanobacteria</taxon>
        <taxon>Methanobacteriales</taxon>
        <taxon>Methanobacteriaceae</taxon>
        <taxon>Methanobrevibacter</taxon>
    </lineage>
</organism>
<evidence type="ECO:0000313" key="2">
    <source>
        <dbReference type="Proteomes" id="UP000077428"/>
    </source>
</evidence>
<dbReference type="PATRIC" id="fig|66851.6.peg.2186"/>
<sequence length="114" mass="13408">MKLNWQKEITKIDPDINFRSQGGWLKTVEKLDKSVRNGYSLVGDFVKSGDFEENYDEGIYLDCNKEGSEKKPQQDYRIFRFKDGKIRLLDMVINAKQSWAPELWEAIEDEVELV</sequence>
<keyword evidence="2" id="KW-1185">Reference proteome</keyword>
<reference evidence="2" key="1">
    <citation type="journal article" date="2016" name="Genome Announc.">
        <title>Draft Genome Sequences of Methanobrevibacter curvatus DSM11111, Methanobrevibacter cuticularis DSM11139, Methanobrevibacter filiformis DSM11501, and Methanobrevibacter oralis DSM7256.</title>
        <authorList>
            <person name="Poehlein A."/>
            <person name="Seedorf H."/>
        </authorList>
    </citation>
    <scope>NUCLEOTIDE SEQUENCE [LARGE SCALE GENOMIC DNA]</scope>
    <source>
        <strain evidence="2">DSM 7256 / JCM 30027 / ZR</strain>
    </source>
</reference>
<gene>
    <name evidence="1" type="ORF">MBORA_19930</name>
</gene>
<proteinExistence type="predicted"/>
<dbReference type="OrthoDB" id="72987at2157"/>
<dbReference type="AlphaFoldDB" id="A0A165YVV9"/>
<protein>
    <submittedName>
        <fullName evidence="1">Uncharacterized protein</fullName>
    </submittedName>
</protein>
<dbReference type="RefSeq" id="WP_042692732.1">
    <property type="nucleotide sequence ID" value="NZ_CABMAB010000012.1"/>
</dbReference>
<dbReference type="EMBL" id="LWMU01000136">
    <property type="protein sequence ID" value="KZX09931.1"/>
    <property type="molecule type" value="Genomic_DNA"/>
</dbReference>
<dbReference type="Proteomes" id="UP000077428">
    <property type="component" value="Unassembled WGS sequence"/>
</dbReference>
<comment type="caution">
    <text evidence="1">The sequence shown here is derived from an EMBL/GenBank/DDBJ whole genome shotgun (WGS) entry which is preliminary data.</text>
</comment>